<sequence length="193" mass="22607">MPFTAESIIETFKETEVAGAPKLKHTQYLNYLAKRLGYQSFKHFTQCVETAPSDRLGDYYTGLMKKICGIRVPKQDIGHIRLSHFDGKSISYDSYFIGWDEHGREIRMPSADHGRLAIMDFREIFDMPLYVIETQAEFIAWQWNWASFAVAPPELVRANFPSLFHQRDRVVENPPMDKVKRRYRREQKKSGLI</sequence>
<dbReference type="RefSeq" id="WP_060492759.1">
    <property type="nucleotide sequence ID" value="NZ_CP061723.1"/>
</dbReference>
<dbReference type="Proteomes" id="UP000516786">
    <property type="component" value="Chromosome"/>
</dbReference>
<name>A0ABD7B8I5_PSEPU</name>
<accession>A0ABD7B8I5</accession>
<gene>
    <name evidence="1" type="ORF">ID616_19690</name>
</gene>
<organism evidence="1 2">
    <name type="scientific">Pseudomonas putida</name>
    <name type="common">Arthrobacter siderocapsulatus</name>
    <dbReference type="NCBI Taxonomy" id="303"/>
    <lineage>
        <taxon>Bacteria</taxon>
        <taxon>Pseudomonadati</taxon>
        <taxon>Pseudomonadota</taxon>
        <taxon>Gammaproteobacteria</taxon>
        <taxon>Pseudomonadales</taxon>
        <taxon>Pseudomonadaceae</taxon>
        <taxon>Pseudomonas</taxon>
    </lineage>
</organism>
<evidence type="ECO:0000313" key="1">
    <source>
        <dbReference type="EMBL" id="QOC96302.1"/>
    </source>
</evidence>
<dbReference type="AlphaFoldDB" id="A0ABD7B8I5"/>
<protein>
    <submittedName>
        <fullName evidence="1">Uncharacterized protein</fullName>
    </submittedName>
</protein>
<evidence type="ECO:0000313" key="2">
    <source>
        <dbReference type="Proteomes" id="UP000516786"/>
    </source>
</evidence>
<dbReference type="EMBL" id="CP061723">
    <property type="protein sequence ID" value="QOC96302.1"/>
    <property type="molecule type" value="Genomic_DNA"/>
</dbReference>
<reference evidence="1 2" key="1">
    <citation type="submission" date="2020-09" db="EMBL/GenBank/DDBJ databases">
        <title>Co-existence of a novel multidrug-resistance efflux pump with carbapenem resistance gene blaVIM-2 in one megaplasmid in Pseudomonas putida.</title>
        <authorList>
            <person name="Peng K."/>
            <person name="Li R."/>
        </authorList>
    </citation>
    <scope>NUCLEOTIDE SEQUENCE [LARGE SCALE GENOMIC DNA]</scope>
    <source>
        <strain evidence="1 2">ZXPA-20</strain>
    </source>
</reference>
<proteinExistence type="predicted"/>